<sequence length="141" mass="15082">MRGYIVFCVVCLQLGWTYGVPAGKGVGAFAYQDSAGNSRFNDFGFNFMMPFEMPNSAYAGAAVGPGFSHQVAALNPENPVKPNVNVMNRFSDNTGPGGKFYSVSSSSYSSSSNVNGRQETKKGAETLVNNNGVVTHYKVQN</sequence>
<proteinExistence type="predicted"/>
<gene>
    <name evidence="2" type="ORF">ABMA27_006983</name>
</gene>
<organism evidence="2 3">
    <name type="scientific">Loxostege sticticalis</name>
    <name type="common">Beet webworm moth</name>
    <dbReference type="NCBI Taxonomy" id="481309"/>
    <lineage>
        <taxon>Eukaryota</taxon>
        <taxon>Metazoa</taxon>
        <taxon>Ecdysozoa</taxon>
        <taxon>Arthropoda</taxon>
        <taxon>Hexapoda</taxon>
        <taxon>Insecta</taxon>
        <taxon>Pterygota</taxon>
        <taxon>Neoptera</taxon>
        <taxon>Endopterygota</taxon>
        <taxon>Lepidoptera</taxon>
        <taxon>Glossata</taxon>
        <taxon>Ditrysia</taxon>
        <taxon>Pyraloidea</taxon>
        <taxon>Crambidae</taxon>
        <taxon>Pyraustinae</taxon>
        <taxon>Loxostege</taxon>
    </lineage>
</organism>
<protein>
    <submittedName>
        <fullName evidence="2">Uncharacterized protein</fullName>
    </submittedName>
</protein>
<name>A0ABR3IL35_LOXSC</name>
<evidence type="ECO:0000256" key="1">
    <source>
        <dbReference type="SAM" id="SignalP"/>
    </source>
</evidence>
<keyword evidence="1" id="KW-0732">Signal</keyword>
<feature type="signal peptide" evidence="1">
    <location>
        <begin position="1"/>
        <end position="19"/>
    </location>
</feature>
<comment type="caution">
    <text evidence="2">The sequence shown here is derived from an EMBL/GenBank/DDBJ whole genome shotgun (WGS) entry which is preliminary data.</text>
</comment>
<reference evidence="2 3" key="1">
    <citation type="submission" date="2024-06" db="EMBL/GenBank/DDBJ databases">
        <title>A chromosome-level genome assembly of beet webworm, Loxostege sticticalis.</title>
        <authorList>
            <person name="Zhang Y."/>
        </authorList>
    </citation>
    <scope>NUCLEOTIDE SEQUENCE [LARGE SCALE GENOMIC DNA]</scope>
    <source>
        <strain evidence="2">AQ026</strain>
        <tissue evidence="2">Whole body</tissue>
    </source>
</reference>
<evidence type="ECO:0000313" key="2">
    <source>
        <dbReference type="EMBL" id="KAL0901814.1"/>
    </source>
</evidence>
<feature type="chain" id="PRO_5046067136" evidence="1">
    <location>
        <begin position="20"/>
        <end position="141"/>
    </location>
</feature>
<dbReference type="Proteomes" id="UP001549920">
    <property type="component" value="Unassembled WGS sequence"/>
</dbReference>
<keyword evidence="3" id="KW-1185">Reference proteome</keyword>
<dbReference type="EMBL" id="JBEUOH010000002">
    <property type="protein sequence ID" value="KAL0901814.1"/>
    <property type="molecule type" value="Genomic_DNA"/>
</dbReference>
<accession>A0ABR3IL35</accession>
<evidence type="ECO:0000313" key="3">
    <source>
        <dbReference type="Proteomes" id="UP001549920"/>
    </source>
</evidence>